<dbReference type="GO" id="GO:0016779">
    <property type="term" value="F:nucleotidyltransferase activity"/>
    <property type="evidence" value="ECO:0007669"/>
    <property type="project" value="UniProtKB-KW"/>
</dbReference>
<dbReference type="STRING" id="1797259.A2989_02745"/>
<dbReference type="InterPro" id="IPR002934">
    <property type="entry name" value="Polymerase_NTP_transf_dom"/>
</dbReference>
<evidence type="ECO:0000256" key="4">
    <source>
        <dbReference type="ARBA" id="ARBA00022695"/>
    </source>
</evidence>
<dbReference type="GO" id="GO:0005524">
    <property type="term" value="F:ATP binding"/>
    <property type="evidence" value="ECO:0007669"/>
    <property type="project" value="UniProtKB-KW"/>
</dbReference>
<evidence type="ECO:0000313" key="12">
    <source>
        <dbReference type="Proteomes" id="UP000177080"/>
    </source>
</evidence>
<evidence type="ECO:0000256" key="7">
    <source>
        <dbReference type="ARBA" id="ARBA00022840"/>
    </source>
</evidence>
<dbReference type="AlphaFoldDB" id="A0A1F4ZCC6"/>
<evidence type="ECO:0000256" key="9">
    <source>
        <dbReference type="ARBA" id="ARBA00038276"/>
    </source>
</evidence>
<keyword evidence="3" id="KW-0808">Transferase</keyword>
<sequence length="93" mass="10347">MGTDQIISAIKPVLLKHGVMKAELFGSAARGEMGPGSDVDVLVELPKKTGLLDLIRLRRDLKTRLERNVDVVTYRALNSRLIPYVMADTMRVI</sequence>
<comment type="similarity">
    <text evidence="9">Belongs to the MntA antitoxin family.</text>
</comment>
<dbReference type="InterPro" id="IPR043519">
    <property type="entry name" value="NT_sf"/>
</dbReference>
<evidence type="ECO:0000256" key="2">
    <source>
        <dbReference type="ARBA" id="ARBA00022649"/>
    </source>
</evidence>
<dbReference type="Pfam" id="PF01909">
    <property type="entry name" value="NTP_transf_2"/>
    <property type="match status" value="1"/>
</dbReference>
<keyword evidence="4" id="KW-0548">Nucleotidyltransferase</keyword>
<evidence type="ECO:0000256" key="8">
    <source>
        <dbReference type="ARBA" id="ARBA00022842"/>
    </source>
</evidence>
<evidence type="ECO:0000256" key="6">
    <source>
        <dbReference type="ARBA" id="ARBA00022741"/>
    </source>
</evidence>
<dbReference type="Gene3D" id="3.30.460.10">
    <property type="entry name" value="Beta Polymerase, domain 2"/>
    <property type="match status" value="1"/>
</dbReference>
<comment type="cofactor">
    <cofactor evidence="1">
        <name>Mg(2+)</name>
        <dbReference type="ChEBI" id="CHEBI:18420"/>
    </cofactor>
</comment>
<evidence type="ECO:0000256" key="1">
    <source>
        <dbReference type="ARBA" id="ARBA00001946"/>
    </source>
</evidence>
<feature type="domain" description="Polymerase nucleotidyl transferase" evidence="10">
    <location>
        <begin position="16"/>
        <end position="79"/>
    </location>
</feature>
<protein>
    <recommendedName>
        <fullName evidence="10">Polymerase nucleotidyl transferase domain-containing protein</fullName>
    </recommendedName>
</protein>
<organism evidence="11 12">
    <name type="scientific">Candidatus Amesbacteria bacterium RIFCSPLOWO2_01_FULL_48_25</name>
    <dbReference type="NCBI Taxonomy" id="1797259"/>
    <lineage>
        <taxon>Bacteria</taxon>
        <taxon>Candidatus Amesiibacteriota</taxon>
    </lineage>
</organism>
<dbReference type="GO" id="GO:0046872">
    <property type="term" value="F:metal ion binding"/>
    <property type="evidence" value="ECO:0007669"/>
    <property type="project" value="UniProtKB-KW"/>
</dbReference>
<dbReference type="PANTHER" id="PTHR33571">
    <property type="entry name" value="SSL8005 PROTEIN"/>
    <property type="match status" value="1"/>
</dbReference>
<dbReference type="InterPro" id="IPR052038">
    <property type="entry name" value="Type-VII_TA_antitoxin"/>
</dbReference>
<keyword evidence="6" id="KW-0547">Nucleotide-binding</keyword>
<dbReference type="EMBL" id="MEXN01000005">
    <property type="protein sequence ID" value="OGD03576.1"/>
    <property type="molecule type" value="Genomic_DNA"/>
</dbReference>
<keyword evidence="8" id="KW-0460">Magnesium</keyword>
<reference evidence="11 12" key="1">
    <citation type="journal article" date="2016" name="Nat. Commun.">
        <title>Thousands of microbial genomes shed light on interconnected biogeochemical processes in an aquifer system.</title>
        <authorList>
            <person name="Anantharaman K."/>
            <person name="Brown C.T."/>
            <person name="Hug L.A."/>
            <person name="Sharon I."/>
            <person name="Castelle C.J."/>
            <person name="Probst A.J."/>
            <person name="Thomas B.C."/>
            <person name="Singh A."/>
            <person name="Wilkins M.J."/>
            <person name="Karaoz U."/>
            <person name="Brodie E.L."/>
            <person name="Williams K.H."/>
            <person name="Hubbard S.S."/>
            <person name="Banfield J.F."/>
        </authorList>
    </citation>
    <scope>NUCLEOTIDE SEQUENCE [LARGE SCALE GENOMIC DNA]</scope>
</reference>
<keyword evidence="5" id="KW-0479">Metal-binding</keyword>
<dbReference type="Proteomes" id="UP000177080">
    <property type="component" value="Unassembled WGS sequence"/>
</dbReference>
<dbReference type="SUPFAM" id="SSF81301">
    <property type="entry name" value="Nucleotidyltransferase"/>
    <property type="match status" value="1"/>
</dbReference>
<comment type="caution">
    <text evidence="11">The sequence shown here is derived from an EMBL/GenBank/DDBJ whole genome shotgun (WGS) entry which is preliminary data.</text>
</comment>
<keyword evidence="2" id="KW-1277">Toxin-antitoxin system</keyword>
<evidence type="ECO:0000259" key="10">
    <source>
        <dbReference type="Pfam" id="PF01909"/>
    </source>
</evidence>
<accession>A0A1F4ZCC6</accession>
<keyword evidence="7" id="KW-0067">ATP-binding</keyword>
<evidence type="ECO:0000313" key="11">
    <source>
        <dbReference type="EMBL" id="OGD03576.1"/>
    </source>
</evidence>
<dbReference type="PANTHER" id="PTHR33571:SF14">
    <property type="entry name" value="PROTEIN ADENYLYLTRANSFERASE MJ0435-RELATED"/>
    <property type="match status" value="1"/>
</dbReference>
<name>A0A1F4ZCC6_9BACT</name>
<evidence type="ECO:0000256" key="3">
    <source>
        <dbReference type="ARBA" id="ARBA00022679"/>
    </source>
</evidence>
<dbReference type="CDD" id="cd05403">
    <property type="entry name" value="NT_KNTase_like"/>
    <property type="match status" value="1"/>
</dbReference>
<gene>
    <name evidence="11" type="ORF">A2989_02745</name>
</gene>
<proteinExistence type="inferred from homology"/>
<evidence type="ECO:0000256" key="5">
    <source>
        <dbReference type="ARBA" id="ARBA00022723"/>
    </source>
</evidence>